<dbReference type="InterPro" id="IPR052042">
    <property type="entry name" value="Tail_sheath_structural"/>
</dbReference>
<dbReference type="EMBL" id="JBBEUB010000002">
    <property type="protein sequence ID" value="MEJ2902536.1"/>
    <property type="molecule type" value="Genomic_DNA"/>
</dbReference>
<evidence type="ECO:0000313" key="3">
    <source>
        <dbReference type="EMBL" id="MEJ2902536.1"/>
    </source>
</evidence>
<dbReference type="Gene3D" id="3.40.50.11780">
    <property type="match status" value="1"/>
</dbReference>
<comment type="caution">
    <text evidence="3">The sequence shown here is derived from an EMBL/GenBank/DDBJ whole genome shotgun (WGS) entry which is preliminary data.</text>
</comment>
<feature type="domain" description="Tail sheath protein C-terminal" evidence="2">
    <location>
        <begin position="413"/>
        <end position="517"/>
    </location>
</feature>
<reference evidence="3 4" key="1">
    <citation type="submission" date="2024-03" db="EMBL/GenBank/DDBJ databases">
        <title>Sequence of Lycoming College Course Isolates.</title>
        <authorList>
            <person name="Plotts O."/>
            <person name="Newman J."/>
        </authorList>
    </citation>
    <scope>NUCLEOTIDE SEQUENCE [LARGE SCALE GENOMIC DNA]</scope>
    <source>
        <strain evidence="3 4">CJB-3</strain>
    </source>
</reference>
<protein>
    <submittedName>
        <fullName evidence="3">Phage tail sheath C-terminal domain-containing protein</fullName>
    </submittedName>
</protein>
<name>A0ABU8NLG8_9SPHI</name>
<dbReference type="RefSeq" id="WP_172662895.1">
    <property type="nucleotide sequence ID" value="NZ_CBFGNQ010000002.1"/>
</dbReference>
<keyword evidence="4" id="KW-1185">Reference proteome</keyword>
<sequence>MADVFKTPGVYIREIPTFPPSVAEVETAIPAFIGYTEKATFNGKDLTLLPQRISSLLEYEQLFGLAQKETAFTVTITDTTNSDSSVARTISIDKAAATSSRFKLYYGLQMYFANGGGPCYIVSVGQYPSSAPSDTDIASQKLQDGLAAIAKVDEPTLLLFPDGPSLDSSSYYSLINQALNQCFLLQDRFTIIDVIQQKGTPNDINSSADDFRNAATLGSNLDLIKYGAAYFPYLETILNYRFEDNDVNVIYKTVVGGVTTTQTVETPASDPGNISLASILNPLSTLKESIKTGLNLQKPPATVPTSPVTPPAVTGNTELYNVIKLQLQKITIVMPPSSAVAGIYAAVDSSRGVWKAPANVSLSYVNAASLKISHQDQMSLNVDPTSGKSINAIRYFTGKGVMVWGARTLAGNDNEWRYVPVRRFFIFAEESIKKGTEWVVFEPNDANTWVRVRAMIENFLIKQWRAGALAGAKPEHAFFVRVGLGVTMTALDILEGRMNIEIGMAVVRPAEFIILKFSHKLQES</sequence>
<evidence type="ECO:0000259" key="2">
    <source>
        <dbReference type="Pfam" id="PF17482"/>
    </source>
</evidence>
<comment type="similarity">
    <text evidence="1">Belongs to the myoviridae tail sheath protein family.</text>
</comment>
<dbReference type="PANTHER" id="PTHR35861:SF1">
    <property type="entry name" value="PHAGE TAIL SHEATH PROTEIN"/>
    <property type="match status" value="1"/>
</dbReference>
<dbReference type="Pfam" id="PF17482">
    <property type="entry name" value="Phage_sheath_1C"/>
    <property type="match status" value="1"/>
</dbReference>
<accession>A0ABU8NLG8</accession>
<dbReference type="PANTHER" id="PTHR35861">
    <property type="match status" value="1"/>
</dbReference>
<evidence type="ECO:0000256" key="1">
    <source>
        <dbReference type="ARBA" id="ARBA00008005"/>
    </source>
</evidence>
<evidence type="ECO:0000313" key="4">
    <source>
        <dbReference type="Proteomes" id="UP001378956"/>
    </source>
</evidence>
<dbReference type="Proteomes" id="UP001378956">
    <property type="component" value="Unassembled WGS sequence"/>
</dbReference>
<organism evidence="3 4">
    <name type="scientific">Pedobacter panaciterrae</name>
    <dbReference type="NCBI Taxonomy" id="363849"/>
    <lineage>
        <taxon>Bacteria</taxon>
        <taxon>Pseudomonadati</taxon>
        <taxon>Bacteroidota</taxon>
        <taxon>Sphingobacteriia</taxon>
        <taxon>Sphingobacteriales</taxon>
        <taxon>Sphingobacteriaceae</taxon>
        <taxon>Pedobacter</taxon>
    </lineage>
</organism>
<gene>
    <name evidence="3" type="ORF">WAE58_08860</name>
</gene>
<dbReference type="InterPro" id="IPR020287">
    <property type="entry name" value="Tail_sheath_C"/>
</dbReference>
<proteinExistence type="inferred from homology"/>